<dbReference type="PANTHER" id="PTHR13707:SF60">
    <property type="entry name" value="ACETATE COA-TRANSFERASE SUBUNIT ALPHA"/>
    <property type="match status" value="1"/>
</dbReference>
<dbReference type="Proteomes" id="UP001516023">
    <property type="component" value="Unassembled WGS sequence"/>
</dbReference>
<dbReference type="Gene3D" id="3.40.1080.10">
    <property type="entry name" value="Glutaconate Coenzyme A-transferase"/>
    <property type="match status" value="2"/>
</dbReference>
<evidence type="ECO:0000256" key="1">
    <source>
        <dbReference type="ARBA" id="ARBA00022679"/>
    </source>
</evidence>
<organism evidence="2 3">
    <name type="scientific">Cyclotella cryptica</name>
    <dbReference type="NCBI Taxonomy" id="29204"/>
    <lineage>
        <taxon>Eukaryota</taxon>
        <taxon>Sar</taxon>
        <taxon>Stramenopiles</taxon>
        <taxon>Ochrophyta</taxon>
        <taxon>Bacillariophyta</taxon>
        <taxon>Coscinodiscophyceae</taxon>
        <taxon>Thalassiosirophycidae</taxon>
        <taxon>Stephanodiscales</taxon>
        <taxon>Stephanodiscaceae</taxon>
        <taxon>Cyclotella</taxon>
    </lineage>
</organism>
<evidence type="ECO:0000313" key="2">
    <source>
        <dbReference type="EMBL" id="KAL3782116.1"/>
    </source>
</evidence>
<evidence type="ECO:0000313" key="3">
    <source>
        <dbReference type="Proteomes" id="UP001516023"/>
    </source>
</evidence>
<keyword evidence="1" id="KW-0808">Transferase</keyword>
<reference evidence="2 3" key="1">
    <citation type="journal article" date="2020" name="G3 (Bethesda)">
        <title>Improved Reference Genome for Cyclotella cryptica CCMP332, a Model for Cell Wall Morphogenesis, Salinity Adaptation, and Lipid Production in Diatoms (Bacillariophyta).</title>
        <authorList>
            <person name="Roberts W.R."/>
            <person name="Downey K.M."/>
            <person name="Ruck E.C."/>
            <person name="Traller J.C."/>
            <person name="Alverson A.J."/>
        </authorList>
    </citation>
    <scope>NUCLEOTIDE SEQUENCE [LARGE SCALE GENOMIC DNA]</scope>
    <source>
        <strain evidence="2 3">CCMP332</strain>
    </source>
</reference>
<comment type="caution">
    <text evidence="2">The sequence shown here is derived from an EMBL/GenBank/DDBJ whole genome shotgun (WGS) entry which is preliminary data.</text>
</comment>
<dbReference type="SMART" id="SM00882">
    <property type="entry name" value="CoA_trans"/>
    <property type="match status" value="2"/>
</dbReference>
<dbReference type="GO" id="GO:0016740">
    <property type="term" value="F:transferase activity"/>
    <property type="evidence" value="ECO:0007669"/>
    <property type="project" value="UniProtKB-KW"/>
</dbReference>
<name>A0ABD3P3U7_9STRA</name>
<gene>
    <name evidence="2" type="ORF">HJC23_005378</name>
</gene>
<dbReference type="EMBL" id="JABMIG020000296">
    <property type="protein sequence ID" value="KAL3782116.1"/>
    <property type="molecule type" value="Genomic_DNA"/>
</dbReference>
<sequence>MPTRSSTRVFIRYGASIRSPSSKPPAACRCIASLGILTSSPVSRQQKGVFPSGDFSGKLLLARRGIHHHKITPVSKVCSDAKTALELSGLKAGDTVAVGKIIAVRSFFRFLQLSLFYRCHFFHLTGGFGTGGTPETLLNALAKGGPDNLTIASLTAGIDSFGLGRLFESGKVKRMIGSYVGENKNFERMFFTGELEVELVPQGTIAARLRAAGSGMPAIFTPAGAGTMYANGGIPVKYGKDGSVVLASEPRPTQMFDGKEYVMEYALRPEVSLVKAYKADTRGNLIFRGTSQNSNPDCAVAGKVVLAEAESIVEAGELDPDEIHLSGVYVDHLILATDNEKRIERLRLSSAGNVEDTSGPRVKIAKRAAKEFKDGMYVNLGIGIPTMTSNYIPEGVHIELQGENGLMGLGPYPDPSIGQIGDCDFINASKETITAIKGASSFSSSESFSMIRGGHIDLTILGGMECSSSGDLASFFIPGKLLKGMGGAMDLVSSPSTVIVTMEHTARNGSPKILEKCTLPLTGKGVVDRIITDMCVFDCDKKGLRNGGLTLVELASGVTVDYVREATACSFDVIDGDIPLMEY</sequence>
<dbReference type="NCBIfam" id="TIGR02429">
    <property type="entry name" value="pcaI_scoA_fam"/>
    <property type="match status" value="1"/>
</dbReference>
<dbReference type="NCBIfam" id="TIGR02428">
    <property type="entry name" value="pcaJ_scoB_fam"/>
    <property type="match status" value="1"/>
</dbReference>
<dbReference type="SUPFAM" id="SSF100950">
    <property type="entry name" value="NagB/RpiA/CoA transferase-like"/>
    <property type="match status" value="2"/>
</dbReference>
<keyword evidence="3" id="KW-1185">Reference proteome</keyword>
<evidence type="ECO:0008006" key="4">
    <source>
        <dbReference type="Google" id="ProtNLM"/>
    </source>
</evidence>
<dbReference type="InterPro" id="IPR037171">
    <property type="entry name" value="NagB/RpiA_transferase-like"/>
</dbReference>
<protein>
    <recommendedName>
        <fullName evidence="4">3-oxoacid CoA-transferase</fullName>
    </recommendedName>
</protein>
<dbReference type="Pfam" id="PF01144">
    <property type="entry name" value="CoA_trans"/>
    <property type="match status" value="2"/>
</dbReference>
<dbReference type="InterPro" id="IPR012791">
    <property type="entry name" value="3-oxoacid_CoA-transf_B"/>
</dbReference>
<accession>A0ABD3P3U7</accession>
<dbReference type="InterPro" id="IPR012792">
    <property type="entry name" value="3-oxoacid_CoA-transf_A"/>
</dbReference>
<proteinExistence type="predicted"/>
<dbReference type="AlphaFoldDB" id="A0ABD3P3U7"/>
<dbReference type="InterPro" id="IPR004165">
    <property type="entry name" value="CoA_trans_fam_I"/>
</dbReference>
<dbReference type="PANTHER" id="PTHR13707">
    <property type="entry name" value="KETOACID-COENZYME A TRANSFERASE"/>
    <property type="match status" value="1"/>
</dbReference>